<dbReference type="PANTHER" id="PTHR24045:SF0">
    <property type="entry name" value="N-ACETYLGLUCOSAMINE-1-PHOSPHOTRANSFERASE SUBUNITS ALPHA_BETA"/>
    <property type="match status" value="1"/>
</dbReference>
<proteinExistence type="inferred from homology"/>
<dbReference type="InterPro" id="IPR021520">
    <property type="entry name" value="Stealth_CR2"/>
</dbReference>
<evidence type="ECO:0000259" key="5">
    <source>
        <dbReference type="Pfam" id="PF17102"/>
    </source>
</evidence>
<dbReference type="InterPro" id="IPR047141">
    <property type="entry name" value="Stealth"/>
</dbReference>
<evidence type="ECO:0000256" key="2">
    <source>
        <dbReference type="ARBA" id="ARBA00022679"/>
    </source>
</evidence>
<dbReference type="InterPro" id="IPR031358">
    <property type="entry name" value="Stealth_CR1"/>
</dbReference>
<sequence length="353" mass="39744">MTSIRSILRSTVSFVTRLEWVEALAIGGAGLLGRLLDPRGKPANSSPFDIDAVYLWVDDSDHDWQLRKAKFAKDATAPGSNAANRFRQFGELQTSIRMLAKNAPFIRKVFIVTDKQRPDLSSLGALPFEVELVFHESFIDKKFLPTFSSRSLAANLHKIPGIAERFLYLNDDTFVASPTKPETWFTETGVRLRYSSTPVPARSTLAKREVIYNARWATIDLAATKGWQNIPGQIEHGAHPMLKSLMSELWAEFPKQFEQVSSSRFRTSTEIVPEWLHNLAAIGNGRAELVTGSTYKYIAINDITSVGGMAQVLIRRGRILTVCLNDVAELSDRRRVEGDRLARRYARLLSRLY</sequence>
<feature type="domain" description="Stealth protein CR3 conserved region 3" evidence="5">
    <location>
        <begin position="236"/>
        <end position="277"/>
    </location>
</feature>
<evidence type="ECO:0000313" key="6">
    <source>
        <dbReference type="EMBL" id="CAB4945285.1"/>
    </source>
</evidence>
<dbReference type="PANTHER" id="PTHR24045">
    <property type="match status" value="1"/>
</dbReference>
<dbReference type="Pfam" id="PF17101">
    <property type="entry name" value="Stealth_CR1"/>
    <property type="match status" value="1"/>
</dbReference>
<gene>
    <name evidence="6" type="ORF">UFOPK3837_00079</name>
</gene>
<reference evidence="6" key="1">
    <citation type="submission" date="2020-05" db="EMBL/GenBank/DDBJ databases">
        <authorList>
            <person name="Chiriac C."/>
            <person name="Salcher M."/>
            <person name="Ghai R."/>
            <person name="Kavagutti S V."/>
        </authorList>
    </citation>
    <scope>NUCLEOTIDE SEQUENCE</scope>
</reference>
<evidence type="ECO:0000256" key="1">
    <source>
        <dbReference type="ARBA" id="ARBA00007583"/>
    </source>
</evidence>
<keyword evidence="2" id="KW-0808">Transferase</keyword>
<dbReference type="EMBL" id="CAFBNO010000001">
    <property type="protein sequence ID" value="CAB4945285.1"/>
    <property type="molecule type" value="Genomic_DNA"/>
</dbReference>
<dbReference type="GO" id="GO:0016772">
    <property type="term" value="F:transferase activity, transferring phosphorus-containing groups"/>
    <property type="evidence" value="ECO:0007669"/>
    <property type="project" value="InterPro"/>
</dbReference>
<dbReference type="InterPro" id="IPR031357">
    <property type="entry name" value="Stealth_CR3"/>
</dbReference>
<feature type="domain" description="Stealth protein CR2 conserved region 2" evidence="3">
    <location>
        <begin position="85"/>
        <end position="189"/>
    </location>
</feature>
<dbReference type="Pfam" id="PF17102">
    <property type="entry name" value="Stealth_CR3"/>
    <property type="match status" value="1"/>
</dbReference>
<feature type="domain" description="Stealth protein CR1 conserved region 1" evidence="4">
    <location>
        <begin position="48"/>
        <end position="71"/>
    </location>
</feature>
<accession>A0A6J7JPH0</accession>
<dbReference type="Pfam" id="PF11380">
    <property type="entry name" value="Stealth_CR2"/>
    <property type="match status" value="1"/>
</dbReference>
<name>A0A6J7JPH0_9ZZZZ</name>
<comment type="similarity">
    <text evidence="1">Belongs to the stealth family.</text>
</comment>
<evidence type="ECO:0000259" key="4">
    <source>
        <dbReference type="Pfam" id="PF17101"/>
    </source>
</evidence>
<protein>
    <submittedName>
        <fullName evidence="6">Unannotated protein</fullName>
    </submittedName>
</protein>
<organism evidence="6">
    <name type="scientific">freshwater metagenome</name>
    <dbReference type="NCBI Taxonomy" id="449393"/>
    <lineage>
        <taxon>unclassified sequences</taxon>
        <taxon>metagenomes</taxon>
        <taxon>ecological metagenomes</taxon>
    </lineage>
</organism>
<dbReference type="AlphaFoldDB" id="A0A6J7JPH0"/>
<evidence type="ECO:0000259" key="3">
    <source>
        <dbReference type="Pfam" id="PF11380"/>
    </source>
</evidence>